<feature type="region of interest" description="Disordered" evidence="2">
    <location>
        <begin position="142"/>
        <end position="166"/>
    </location>
</feature>
<feature type="compositionally biased region" description="Basic and acidic residues" evidence="2">
    <location>
        <begin position="431"/>
        <end position="448"/>
    </location>
</feature>
<dbReference type="KEGG" id="cvn:111127081"/>
<dbReference type="RefSeq" id="XP_022327801.1">
    <property type="nucleotide sequence ID" value="XM_022472093.1"/>
</dbReference>
<dbReference type="Pfam" id="PF16026">
    <property type="entry name" value="MIEAP"/>
    <property type="match status" value="1"/>
</dbReference>
<dbReference type="Proteomes" id="UP000694844">
    <property type="component" value="Chromosome 3"/>
</dbReference>
<dbReference type="InterPro" id="IPR031981">
    <property type="entry name" value="MIEAP_C"/>
</dbReference>
<proteinExistence type="predicted"/>
<feature type="compositionally biased region" description="Basic and acidic residues" evidence="2">
    <location>
        <begin position="149"/>
        <end position="166"/>
    </location>
</feature>
<feature type="domain" description="Mitochondria-eating protein C-terminal" evidence="3">
    <location>
        <begin position="341"/>
        <end position="577"/>
    </location>
</feature>
<evidence type="ECO:0000256" key="1">
    <source>
        <dbReference type="SAM" id="Coils"/>
    </source>
</evidence>
<feature type="coiled-coil region" evidence="1">
    <location>
        <begin position="297"/>
        <end position="324"/>
    </location>
</feature>
<dbReference type="AlphaFoldDB" id="A0A8B8DLD8"/>
<keyword evidence="1" id="KW-0175">Coiled coil</keyword>
<keyword evidence="4" id="KW-1185">Reference proteome</keyword>
<reference evidence="5" key="1">
    <citation type="submission" date="2025-08" db="UniProtKB">
        <authorList>
            <consortium name="RefSeq"/>
        </authorList>
    </citation>
    <scope>IDENTIFICATION</scope>
    <source>
        <tissue evidence="5">Whole sample</tissue>
    </source>
</reference>
<sequence length="584" mass="67149">MAESQVPMPIHSEQKPSQSSKNYIKGVLQDYEEHSNYADALKEYKELLTAKDIHVGMSTLGPVVPFKEEKVTEEQREYKPNLAGILLTGCKDKVKNSSLAWREYTDFVVKHKKATFLKETTESSGQVEGEKSIVLTQETKGSDFVDSQSGKEQETAKEKAAPPAGKKEVLEKAQPLKLFDLLGKDENKDSEEFEEAHQDLIHMFTCNSVLESSFPQVDILRHVTVNIDKPDDVPFFMRERALFRYLVNLKPETYDNHFHDIWREYGTYLIAENLLDLARKAKGPDRSIYLVVEKRMFYELQSELQKKTEEADELSTRLSRFASQQLTEGNPNIADLSDIHRPTRLGEMYSQLFDDEWSEAFEALKPNMKKGEEEDDEDELYPNILTLLHSILEESFTFCKEKSTEQLQKLENKIKEGLKVNSVAETTATQSEEKMDVDQSPSRGKDDKMEEEPSQTQSMLDQTVERHSKELRKAASVETARIQTQVFMKEKLPSLLQDEKVRQDPRVVSYVTKCVELCWYMCMQDPPMKLAVPKKGETMDKNLFSFHGRKGRVVNCCVWAALLLHKDGPLVCKGYVLPEERKKK</sequence>
<dbReference type="OrthoDB" id="6141897at2759"/>
<dbReference type="GeneID" id="111127081"/>
<gene>
    <name evidence="5" type="primary">LOC111127081</name>
</gene>
<feature type="region of interest" description="Disordered" evidence="2">
    <location>
        <begin position="1"/>
        <end position="23"/>
    </location>
</feature>
<name>A0A8B8DLD8_CRAVI</name>
<evidence type="ECO:0000313" key="5">
    <source>
        <dbReference type="RefSeq" id="XP_022327801.1"/>
    </source>
</evidence>
<evidence type="ECO:0000256" key="2">
    <source>
        <dbReference type="SAM" id="MobiDB-lite"/>
    </source>
</evidence>
<protein>
    <submittedName>
        <fullName evidence="5">Uncharacterized protein LOC111127081 isoform X1</fullName>
    </submittedName>
</protein>
<organism evidence="4 5">
    <name type="scientific">Crassostrea virginica</name>
    <name type="common">Eastern oyster</name>
    <dbReference type="NCBI Taxonomy" id="6565"/>
    <lineage>
        <taxon>Eukaryota</taxon>
        <taxon>Metazoa</taxon>
        <taxon>Spiralia</taxon>
        <taxon>Lophotrochozoa</taxon>
        <taxon>Mollusca</taxon>
        <taxon>Bivalvia</taxon>
        <taxon>Autobranchia</taxon>
        <taxon>Pteriomorphia</taxon>
        <taxon>Ostreida</taxon>
        <taxon>Ostreoidea</taxon>
        <taxon>Ostreidae</taxon>
        <taxon>Crassostrea</taxon>
    </lineage>
</organism>
<evidence type="ECO:0000259" key="3">
    <source>
        <dbReference type="Pfam" id="PF16026"/>
    </source>
</evidence>
<feature type="compositionally biased region" description="Basic and acidic residues" evidence="2">
    <location>
        <begin position="463"/>
        <end position="472"/>
    </location>
</feature>
<feature type="region of interest" description="Disordered" evidence="2">
    <location>
        <begin position="425"/>
        <end position="472"/>
    </location>
</feature>
<evidence type="ECO:0000313" key="4">
    <source>
        <dbReference type="Proteomes" id="UP000694844"/>
    </source>
</evidence>
<accession>A0A8B8DLD8</accession>